<feature type="compositionally biased region" description="Low complexity" evidence="1">
    <location>
        <begin position="315"/>
        <end position="327"/>
    </location>
</feature>
<organism evidence="2">
    <name type="scientific">uncultured Thermomicrobiales bacterium</name>
    <dbReference type="NCBI Taxonomy" id="1645740"/>
    <lineage>
        <taxon>Bacteria</taxon>
        <taxon>Pseudomonadati</taxon>
        <taxon>Thermomicrobiota</taxon>
        <taxon>Thermomicrobia</taxon>
        <taxon>Thermomicrobiales</taxon>
        <taxon>environmental samples</taxon>
    </lineage>
</organism>
<protein>
    <submittedName>
        <fullName evidence="2">Transcriptional regulator, LacI family</fullName>
    </submittedName>
</protein>
<accession>A0A6J4TZJ2</accession>
<evidence type="ECO:0000256" key="1">
    <source>
        <dbReference type="SAM" id="MobiDB-lite"/>
    </source>
</evidence>
<evidence type="ECO:0000313" key="2">
    <source>
        <dbReference type="EMBL" id="CAA9536700.1"/>
    </source>
</evidence>
<feature type="compositionally biased region" description="Basic residues" evidence="1">
    <location>
        <begin position="165"/>
        <end position="188"/>
    </location>
</feature>
<feature type="compositionally biased region" description="Low complexity" evidence="1">
    <location>
        <begin position="141"/>
        <end position="161"/>
    </location>
</feature>
<feature type="compositionally biased region" description="Basic residues" evidence="1">
    <location>
        <begin position="280"/>
        <end position="308"/>
    </location>
</feature>
<dbReference type="EMBL" id="CADCWF010000016">
    <property type="protein sequence ID" value="CAA9536700.1"/>
    <property type="molecule type" value="Genomic_DNA"/>
</dbReference>
<name>A0A6J4TZJ2_9BACT</name>
<feature type="non-terminal residue" evidence="2">
    <location>
        <position position="369"/>
    </location>
</feature>
<proteinExistence type="predicted"/>
<dbReference type="AlphaFoldDB" id="A0A6J4TZJ2"/>
<feature type="compositionally biased region" description="Basic residues" evidence="1">
    <location>
        <begin position="248"/>
        <end position="265"/>
    </location>
</feature>
<gene>
    <name evidence="2" type="ORF">AVDCRST_MAG59-340</name>
</gene>
<feature type="compositionally biased region" description="Low complexity" evidence="1">
    <location>
        <begin position="207"/>
        <end position="226"/>
    </location>
</feature>
<feature type="non-terminal residue" evidence="2">
    <location>
        <position position="1"/>
    </location>
</feature>
<sequence>GPAARPGPGLGGADGEQGRHDRGRGAAGQDFAQHRFQRAERAAGSDAAGDPGTHPAGDGPARIYAEPTRAAAQDRPGADPRPRHPLRRQPVLGRLRPVRRGGRPRPWLPGALRQRRARPGAGGALRRVALGVRRPRRHLRLVAAVARPRPGARPARPAGGDLRPRHTGRRPWRGRRDRQHQRRQRPWRPPRDGAPAGPRPPPDRVPLRPAADRQPAPTAGGVPRGTPRGRARPPPRSGLGGAAERGVRRCRGGRVRPPRRPRPARLGRAADGALRDQRHVRPRRLRRRPRPRPRCAGRRLGRRLRRHLPGGGRPAGADDGPPAAAGDAPDDGHDAGRPARGQPRRSGRPHRGHAGADRPGVDGGAGGCL</sequence>
<feature type="region of interest" description="Disordered" evidence="1">
    <location>
        <begin position="1"/>
        <end position="369"/>
    </location>
</feature>
<feature type="compositionally biased region" description="Basic residues" evidence="1">
    <location>
        <begin position="342"/>
        <end position="353"/>
    </location>
</feature>
<reference evidence="2" key="1">
    <citation type="submission" date="2020-02" db="EMBL/GenBank/DDBJ databases">
        <authorList>
            <person name="Meier V. D."/>
        </authorList>
    </citation>
    <scope>NUCLEOTIDE SEQUENCE</scope>
    <source>
        <strain evidence="2">AVDCRST_MAG59</strain>
    </source>
</reference>